<dbReference type="InterPro" id="IPR043719">
    <property type="entry name" value="DUF5660"/>
</dbReference>
<evidence type="ECO:0000259" key="3">
    <source>
        <dbReference type="Pfam" id="PF18904"/>
    </source>
</evidence>
<dbReference type="EMBL" id="MEXR01000013">
    <property type="protein sequence ID" value="OGD10132.1"/>
    <property type="molecule type" value="Genomic_DNA"/>
</dbReference>
<organism evidence="4 5">
    <name type="scientific">Candidatus Amesbacteria bacterium RIFOXYB1_FULL_44_23</name>
    <dbReference type="NCBI Taxonomy" id="1797263"/>
    <lineage>
        <taxon>Bacteria</taxon>
        <taxon>Candidatus Amesiibacteriota</taxon>
    </lineage>
</organism>
<protein>
    <recommendedName>
        <fullName evidence="3">DUF5660 domain-containing protein</fullName>
    </recommendedName>
</protein>
<dbReference type="STRING" id="1797263.A2397_06125"/>
<gene>
    <name evidence="4" type="ORF">A2397_06125</name>
</gene>
<evidence type="ECO:0000313" key="5">
    <source>
        <dbReference type="Proteomes" id="UP000176424"/>
    </source>
</evidence>
<comment type="caution">
    <text evidence="4">The sequence shown here is derived from an EMBL/GenBank/DDBJ whole genome shotgun (WGS) entry which is preliminary data.</text>
</comment>
<evidence type="ECO:0000256" key="1">
    <source>
        <dbReference type="SAM" id="Coils"/>
    </source>
</evidence>
<name>A0A1F4ZUS1_9BACT</name>
<proteinExistence type="predicted"/>
<feature type="coiled-coil region" evidence="1">
    <location>
        <begin position="89"/>
        <end position="127"/>
    </location>
</feature>
<evidence type="ECO:0000256" key="2">
    <source>
        <dbReference type="SAM" id="MobiDB-lite"/>
    </source>
</evidence>
<keyword evidence="1" id="KW-0175">Coiled coil</keyword>
<dbReference type="Proteomes" id="UP000176424">
    <property type="component" value="Unassembled WGS sequence"/>
</dbReference>
<evidence type="ECO:0000313" key="4">
    <source>
        <dbReference type="EMBL" id="OGD10132.1"/>
    </source>
</evidence>
<reference evidence="4 5" key="1">
    <citation type="journal article" date="2016" name="Nat. Commun.">
        <title>Thousands of microbial genomes shed light on interconnected biogeochemical processes in an aquifer system.</title>
        <authorList>
            <person name="Anantharaman K."/>
            <person name="Brown C.T."/>
            <person name="Hug L.A."/>
            <person name="Sharon I."/>
            <person name="Castelle C.J."/>
            <person name="Probst A.J."/>
            <person name="Thomas B.C."/>
            <person name="Singh A."/>
            <person name="Wilkins M.J."/>
            <person name="Karaoz U."/>
            <person name="Brodie E.L."/>
            <person name="Williams K.H."/>
            <person name="Hubbard S.S."/>
            <person name="Banfield J.F."/>
        </authorList>
    </citation>
    <scope>NUCLEOTIDE SEQUENCE [LARGE SCALE GENOMIC DNA]</scope>
</reference>
<feature type="domain" description="DUF5660" evidence="3">
    <location>
        <begin position="106"/>
        <end position="212"/>
    </location>
</feature>
<accession>A0A1F4ZUS1</accession>
<sequence length="212" mass="23874">MATTYSNTPKSGSRTKVQSPENFLEALRSLGSGAVSDFKTQAKAAITQDIPESFGISTSGTLSPNESLPISQMQRAEERGYSQAESEFTQRLSQMRQEERQQLIRSEREAKQQIDSIRQEIRSLVKTMGDFAQEIQVATMQTTVNPGVYHKNFYIHLKTIIVALRQKAESSKNWLAASNHRAKKKGFYWSQVKSSGTKYMLSSERYMVTSTG</sequence>
<dbReference type="Pfam" id="PF18904">
    <property type="entry name" value="DUF5660"/>
    <property type="match status" value="1"/>
</dbReference>
<feature type="region of interest" description="Disordered" evidence="2">
    <location>
        <begin position="1"/>
        <end position="20"/>
    </location>
</feature>
<dbReference type="AlphaFoldDB" id="A0A1F4ZUS1"/>